<feature type="domain" description="Type I restriction modification DNA specificity" evidence="4">
    <location>
        <begin position="35"/>
        <end position="212"/>
    </location>
</feature>
<evidence type="ECO:0000313" key="5">
    <source>
        <dbReference type="EMBL" id="TNV10461.1"/>
    </source>
</evidence>
<accession>A0ABY2XZ55</accession>
<dbReference type="InterPro" id="IPR000055">
    <property type="entry name" value="Restrct_endonuc_typeI_TRD"/>
</dbReference>
<keyword evidence="3" id="KW-0238">DNA-binding</keyword>
<dbReference type="CDD" id="cd17248">
    <property type="entry name" value="RMtype1_S_AmiI-TRD2-CR2_like"/>
    <property type="match status" value="1"/>
</dbReference>
<dbReference type="InterPro" id="IPR044946">
    <property type="entry name" value="Restrct_endonuc_typeI_TRD_sf"/>
</dbReference>
<comment type="similarity">
    <text evidence="1">Belongs to the type-I restriction system S methylase family.</text>
</comment>
<keyword evidence="2" id="KW-0680">Restriction system</keyword>
<keyword evidence="5" id="KW-0378">Hydrolase</keyword>
<keyword evidence="5" id="KW-0255">Endonuclease</keyword>
<dbReference type="Proteomes" id="UP000312784">
    <property type="component" value="Unassembled WGS sequence"/>
</dbReference>
<evidence type="ECO:0000256" key="2">
    <source>
        <dbReference type="ARBA" id="ARBA00022747"/>
    </source>
</evidence>
<dbReference type="SUPFAM" id="SSF116734">
    <property type="entry name" value="DNA methylase specificity domain"/>
    <property type="match status" value="2"/>
</dbReference>
<evidence type="ECO:0000256" key="1">
    <source>
        <dbReference type="ARBA" id="ARBA00010923"/>
    </source>
</evidence>
<dbReference type="Gene3D" id="3.90.220.20">
    <property type="entry name" value="DNA methylase specificity domains"/>
    <property type="match status" value="2"/>
</dbReference>
<dbReference type="RefSeq" id="WP_140026223.1">
    <property type="nucleotide sequence ID" value="NZ_JBHUFG010000012.1"/>
</dbReference>
<gene>
    <name evidence="5" type="ORF">FIC94_20450</name>
</gene>
<dbReference type="PANTHER" id="PTHR30408:SF13">
    <property type="entry name" value="TYPE I RESTRICTION ENZYME HINDI SPECIFICITY SUBUNIT"/>
    <property type="match status" value="1"/>
</dbReference>
<sequence>MTANTKRKLGGREATSARIDGDFALAVGKPDRSPPSRWEWRLLTDLARLESGHTPSRKKPEYWGGDIPWIGIRDATGNHGRTIYETKEYTNEHGIANSAARVLPPNTVCLSRTASVGYVVVMGRPMATSQDFVNWSCSKDLEATFLKYALIAEGDALLRFASGSVHQTIYFPEVKSFYIATPPLREQRAIAEVLGSLDDKIELNRRMNETLEAMAQAIFRDWFVDFGPTRRKLEGATDPLTIMGGLVQDTERAQALAHLFPDKIGDDGLPAGWEERQVGDVTLLLRRGLAPSYSDEGILVINQKCIRNKAVNLALARRHDAAKRPANDRLLEEYDVVVNSTGVGTLGRVATVRGLKQAATADSHVTICRADTSKVSKLVLSLFMEGQEALIETLGHGSTGQTELSPASLSAMVFPVAPEPVQLAFESLVMPLRDLVTSNSEQSLTLAETRDLLLPKLMSGEICLSEAEVLAEPAH</sequence>
<dbReference type="Gene3D" id="1.10.287.1120">
    <property type="entry name" value="Bipartite methylase S protein"/>
    <property type="match status" value="1"/>
</dbReference>
<dbReference type="GO" id="GO:0004519">
    <property type="term" value="F:endonuclease activity"/>
    <property type="evidence" value="ECO:0007669"/>
    <property type="project" value="UniProtKB-KW"/>
</dbReference>
<name>A0ABY2XZ55_9HYPH</name>
<organism evidence="5 6">
    <name type="scientific">Ochrobactrum teleogrylli</name>
    <dbReference type="NCBI Taxonomy" id="2479765"/>
    <lineage>
        <taxon>Bacteria</taxon>
        <taxon>Pseudomonadati</taxon>
        <taxon>Pseudomonadota</taxon>
        <taxon>Alphaproteobacteria</taxon>
        <taxon>Hyphomicrobiales</taxon>
        <taxon>Brucellaceae</taxon>
        <taxon>Brucella/Ochrobactrum group</taxon>
        <taxon>Ochrobactrum</taxon>
    </lineage>
</organism>
<keyword evidence="5" id="KW-0540">Nuclease</keyword>
<evidence type="ECO:0000256" key="3">
    <source>
        <dbReference type="ARBA" id="ARBA00023125"/>
    </source>
</evidence>
<dbReference type="PANTHER" id="PTHR30408">
    <property type="entry name" value="TYPE-1 RESTRICTION ENZYME ECOKI SPECIFICITY PROTEIN"/>
    <property type="match status" value="1"/>
</dbReference>
<dbReference type="InterPro" id="IPR052021">
    <property type="entry name" value="Type-I_RS_S_subunit"/>
</dbReference>
<evidence type="ECO:0000259" key="4">
    <source>
        <dbReference type="Pfam" id="PF01420"/>
    </source>
</evidence>
<proteinExistence type="inferred from homology"/>
<dbReference type="EMBL" id="VEWL01000018">
    <property type="protein sequence ID" value="TNV10461.1"/>
    <property type="molecule type" value="Genomic_DNA"/>
</dbReference>
<dbReference type="Pfam" id="PF01420">
    <property type="entry name" value="Methylase_S"/>
    <property type="match status" value="1"/>
</dbReference>
<reference evidence="5 6" key="1">
    <citation type="submission" date="2019-06" db="EMBL/GenBank/DDBJ databases">
        <title>Ochrobactrum cricket sp.nov., isolated from the insect Teleogryllus occipitalis living in deserted cropland.</title>
        <authorList>
            <person name="Hu M."/>
        </authorList>
    </citation>
    <scope>NUCLEOTIDE SEQUENCE [LARGE SCALE GENOMIC DNA]</scope>
    <source>
        <strain evidence="5 6">LCB8</strain>
    </source>
</reference>
<evidence type="ECO:0000313" key="6">
    <source>
        <dbReference type="Proteomes" id="UP000312784"/>
    </source>
</evidence>
<keyword evidence="6" id="KW-1185">Reference proteome</keyword>
<protein>
    <submittedName>
        <fullName evidence="5">Restriction endonuclease subunit S</fullName>
    </submittedName>
</protein>
<comment type="caution">
    <text evidence="5">The sequence shown here is derived from an EMBL/GenBank/DDBJ whole genome shotgun (WGS) entry which is preliminary data.</text>
</comment>